<dbReference type="AlphaFoldDB" id="A0A511V339"/>
<evidence type="ECO:0008006" key="4">
    <source>
        <dbReference type="Google" id="ProtNLM"/>
    </source>
</evidence>
<name>A0A511V339_9BACL</name>
<accession>A0A511V339</accession>
<dbReference type="Proteomes" id="UP000321157">
    <property type="component" value="Unassembled WGS sequence"/>
</dbReference>
<reference evidence="2 3" key="1">
    <citation type="submission" date="2019-07" db="EMBL/GenBank/DDBJ databases">
        <title>Whole genome shotgun sequence of Aneurinibacillus danicus NBRC 102444.</title>
        <authorList>
            <person name="Hosoyama A."/>
            <person name="Uohara A."/>
            <person name="Ohji S."/>
            <person name="Ichikawa N."/>
        </authorList>
    </citation>
    <scope>NUCLEOTIDE SEQUENCE [LARGE SCALE GENOMIC DNA]</scope>
    <source>
        <strain evidence="2 3">NBRC 102444</strain>
    </source>
</reference>
<organism evidence="2 3">
    <name type="scientific">Aneurinibacillus danicus</name>
    <dbReference type="NCBI Taxonomy" id="267746"/>
    <lineage>
        <taxon>Bacteria</taxon>
        <taxon>Bacillati</taxon>
        <taxon>Bacillota</taxon>
        <taxon>Bacilli</taxon>
        <taxon>Bacillales</taxon>
        <taxon>Paenibacillaceae</taxon>
        <taxon>Aneurinibacillus group</taxon>
        <taxon>Aneurinibacillus</taxon>
    </lineage>
</organism>
<evidence type="ECO:0000256" key="1">
    <source>
        <dbReference type="ARBA" id="ARBA00023125"/>
    </source>
</evidence>
<dbReference type="InterPro" id="IPR010998">
    <property type="entry name" value="Integrase_recombinase_N"/>
</dbReference>
<proteinExistence type="predicted"/>
<keyword evidence="1" id="KW-0238">DNA-binding</keyword>
<comment type="caution">
    <text evidence="2">The sequence shown here is derived from an EMBL/GenBank/DDBJ whole genome shotgun (WGS) entry which is preliminary data.</text>
</comment>
<gene>
    <name evidence="2" type="ORF">ADA01nite_07640</name>
</gene>
<dbReference type="Gene3D" id="1.10.150.130">
    <property type="match status" value="1"/>
</dbReference>
<keyword evidence="3" id="KW-1185">Reference proteome</keyword>
<sequence length="94" mass="11167">MIFEQTIGVVIPAKTAEGLRERTLFDYSQQWKYFVNWLTERYEITYIDELTPDIFHNHINHMKYDAKRYDGHKYKKTALGPDLFAFCKVVATAD</sequence>
<dbReference type="GO" id="GO:0003677">
    <property type="term" value="F:DNA binding"/>
    <property type="evidence" value="ECO:0007669"/>
    <property type="project" value="UniProtKB-KW"/>
</dbReference>
<dbReference type="EMBL" id="BJXX01000036">
    <property type="protein sequence ID" value="GEN33304.1"/>
    <property type="molecule type" value="Genomic_DNA"/>
</dbReference>
<evidence type="ECO:0000313" key="2">
    <source>
        <dbReference type="EMBL" id="GEN33304.1"/>
    </source>
</evidence>
<dbReference type="RefSeq" id="WP_307724478.1">
    <property type="nucleotide sequence ID" value="NZ_BJXX01000036.1"/>
</dbReference>
<evidence type="ECO:0000313" key="3">
    <source>
        <dbReference type="Proteomes" id="UP000321157"/>
    </source>
</evidence>
<protein>
    <recommendedName>
        <fullName evidence="4">Core-binding (CB) domain-containing protein</fullName>
    </recommendedName>
</protein>